<keyword evidence="7" id="KW-1185">Reference proteome</keyword>
<evidence type="ECO:0000313" key="6">
    <source>
        <dbReference type="EMBL" id="SNC60367.1"/>
    </source>
</evidence>
<name>A0A212T2U5_9BACT</name>
<dbReference type="GO" id="GO:0052757">
    <property type="term" value="F:chondroitin hydrolase activity"/>
    <property type="evidence" value="ECO:0007669"/>
    <property type="project" value="TreeGrafter"/>
</dbReference>
<gene>
    <name evidence="6" type="ORF">SAMN06265337_0244</name>
</gene>
<dbReference type="OrthoDB" id="428577at2"/>
<evidence type="ECO:0000256" key="5">
    <source>
        <dbReference type="SAM" id="SignalP"/>
    </source>
</evidence>
<feature type="binding site" evidence="4">
    <location>
        <position position="237"/>
    </location>
    <ligand>
        <name>substrate</name>
    </ligand>
</feature>
<feature type="active site" description="Proton donor" evidence="3">
    <location>
        <position position="178"/>
    </location>
</feature>
<keyword evidence="1 6" id="KW-0378">Hydrolase</keyword>
<dbReference type="InterPro" id="IPR010905">
    <property type="entry name" value="Glyco_hydro_88"/>
</dbReference>
<dbReference type="AlphaFoldDB" id="A0A212T2U5"/>
<dbReference type="RefSeq" id="WP_088841606.1">
    <property type="nucleotide sequence ID" value="NZ_FYEW01000001.1"/>
</dbReference>
<dbReference type="InterPro" id="IPR008928">
    <property type="entry name" value="6-hairpin_glycosidase_sf"/>
</dbReference>
<evidence type="ECO:0000313" key="7">
    <source>
        <dbReference type="Proteomes" id="UP000198131"/>
    </source>
</evidence>
<evidence type="ECO:0000256" key="2">
    <source>
        <dbReference type="ARBA" id="ARBA00038358"/>
    </source>
</evidence>
<reference evidence="7" key="1">
    <citation type="submission" date="2017-06" db="EMBL/GenBank/DDBJ databases">
        <authorList>
            <person name="Varghese N."/>
            <person name="Submissions S."/>
        </authorList>
    </citation>
    <scope>NUCLEOTIDE SEQUENCE [LARGE SCALE GENOMIC DNA]</scope>
    <source>
        <strain evidence="7">DSM 11116</strain>
    </source>
</reference>
<feature type="binding site" evidence="4">
    <location>
        <position position="119"/>
    </location>
    <ligand>
        <name>substrate</name>
    </ligand>
</feature>
<dbReference type="GO" id="GO:0000272">
    <property type="term" value="P:polysaccharide catabolic process"/>
    <property type="evidence" value="ECO:0007669"/>
    <property type="project" value="TreeGrafter"/>
</dbReference>
<comment type="similarity">
    <text evidence="2">Belongs to the glycosyl hydrolase 88 family.</text>
</comment>
<dbReference type="InterPro" id="IPR052369">
    <property type="entry name" value="UG_Glycosaminoglycan_Hydrolase"/>
</dbReference>
<sequence>MIRTVDFLRFVAAFCVACCCSGLPAFAQARRLNVRQEFARAEKQYSLLLQSHPDLTKFPYSVRPDGTLKDTPSEWWTSGFFGGSLWYLYDYTRKPQWQQAADRWSMAMAKEQHNTSTHDLGFMLYCPFGNGYRLTQNVAYKPIMLTGAQSLATRFNPQVGLIKSWNEFAGFTYPVIIDNMMNLELLCWAARTTGDSTLRRLSITHADNTLRHHFRPDGSTYHVVCYDDHGQPLAKRTAQGAADNSAWARGQAWAIYGYTTMYRDTKLDRYRQQARKTADFFLNHPNLPADKIPYWDFNAPRIPQEERDASAAAIVASALLELGQYCPAADARRYRKAAEQILLSLSSPAYRAAIGENQNFLLKHSVAHRPANSEVDAPLVYADYYYLEALLRYDKLK</sequence>
<evidence type="ECO:0000256" key="4">
    <source>
        <dbReference type="PIRSR" id="PIRSR610905-2"/>
    </source>
</evidence>
<dbReference type="Pfam" id="PF07470">
    <property type="entry name" value="Glyco_hydro_88"/>
    <property type="match status" value="1"/>
</dbReference>
<dbReference type="Proteomes" id="UP000198131">
    <property type="component" value="Unassembled WGS sequence"/>
</dbReference>
<evidence type="ECO:0000256" key="1">
    <source>
        <dbReference type="ARBA" id="ARBA00022801"/>
    </source>
</evidence>
<dbReference type="SUPFAM" id="SSF48208">
    <property type="entry name" value="Six-hairpin glycosidases"/>
    <property type="match status" value="1"/>
</dbReference>
<feature type="chain" id="PRO_5012600698" evidence="5">
    <location>
        <begin position="28"/>
        <end position="397"/>
    </location>
</feature>
<evidence type="ECO:0000256" key="3">
    <source>
        <dbReference type="PIRSR" id="PIRSR610905-1"/>
    </source>
</evidence>
<feature type="binding site" evidence="4">
    <location>
        <position position="253"/>
    </location>
    <ligand>
        <name>substrate</name>
    </ligand>
</feature>
<feature type="active site" description="Nucleophile" evidence="3">
    <location>
        <position position="119"/>
    </location>
</feature>
<feature type="signal peptide" evidence="5">
    <location>
        <begin position="1"/>
        <end position="27"/>
    </location>
</feature>
<dbReference type="PANTHER" id="PTHR36845">
    <property type="entry name" value="HYDROLASE, PUTATIVE (AFU_ORTHOLOGUE AFUA_7G05090)-RELATED"/>
    <property type="match status" value="1"/>
</dbReference>
<feature type="binding site" evidence="4">
    <location>
        <position position="178"/>
    </location>
    <ligand>
        <name>substrate</name>
    </ligand>
</feature>
<dbReference type="PANTHER" id="PTHR36845:SF1">
    <property type="entry name" value="HYDROLASE, PUTATIVE (AFU_ORTHOLOGUE AFUA_7G05090)-RELATED"/>
    <property type="match status" value="1"/>
</dbReference>
<organism evidence="6 7">
    <name type="scientific">Hymenobacter gelipurpurascens</name>
    <dbReference type="NCBI Taxonomy" id="89968"/>
    <lineage>
        <taxon>Bacteria</taxon>
        <taxon>Pseudomonadati</taxon>
        <taxon>Bacteroidota</taxon>
        <taxon>Cytophagia</taxon>
        <taxon>Cytophagales</taxon>
        <taxon>Hymenobacteraceae</taxon>
        <taxon>Hymenobacter</taxon>
    </lineage>
</organism>
<proteinExistence type="inferred from homology"/>
<keyword evidence="5" id="KW-0732">Signal</keyword>
<dbReference type="EMBL" id="FYEW01000001">
    <property type="protein sequence ID" value="SNC60367.1"/>
    <property type="molecule type" value="Genomic_DNA"/>
</dbReference>
<feature type="binding site" evidence="4">
    <location>
        <position position="249"/>
    </location>
    <ligand>
        <name>substrate</name>
    </ligand>
</feature>
<dbReference type="InterPro" id="IPR012341">
    <property type="entry name" value="6hp_glycosidase-like_sf"/>
</dbReference>
<protein>
    <submittedName>
        <fullName evidence="6">Glycosyl Hydrolase Family 88</fullName>
    </submittedName>
</protein>
<dbReference type="Gene3D" id="1.50.10.10">
    <property type="match status" value="1"/>
</dbReference>
<accession>A0A212T2U5</accession>